<feature type="transmembrane region" description="Helical" evidence="1">
    <location>
        <begin position="108"/>
        <end position="133"/>
    </location>
</feature>
<comment type="caution">
    <text evidence="2">The sequence shown here is derived from an EMBL/GenBank/DDBJ whole genome shotgun (WGS) entry which is preliminary data.</text>
</comment>
<proteinExistence type="predicted"/>
<keyword evidence="1" id="KW-1133">Transmembrane helix</keyword>
<dbReference type="Proteomes" id="UP000636110">
    <property type="component" value="Unassembled WGS sequence"/>
</dbReference>
<sequence>MINFLKESTFTVKDVIMQAWIVTRDNYFSIATLCFLVFITVSTSTFMAFFMGELPTGVRVVMLLIFVLLYCIVNLSLLKYIFRLLDKEDDKDIQIIETLPTRTEIIRFLVGTVYFGISIFLVGILLLPVLYVLDLILKFAVNQGFIADFTAAGKVIVNIAVAIAILSIFFTFIRIIFFPFFIIDKHVHPFESIKLSLATTKGNFIKLLFIFGGFVLIQAIVFGFFYIVVVSGFQLISLIFNYEIYSYVSLFTAIFSSFIVVPFSTALVTVAYRRMVKEYKGDEHPDILHNIV</sequence>
<evidence type="ECO:0000313" key="3">
    <source>
        <dbReference type="Proteomes" id="UP000636110"/>
    </source>
</evidence>
<dbReference type="EMBL" id="WNXC01000010">
    <property type="protein sequence ID" value="MBB2151450.1"/>
    <property type="molecule type" value="Genomic_DNA"/>
</dbReference>
<name>A0ABR6F1T3_9SPHI</name>
<evidence type="ECO:0008006" key="4">
    <source>
        <dbReference type="Google" id="ProtNLM"/>
    </source>
</evidence>
<feature type="transmembrane region" description="Helical" evidence="1">
    <location>
        <begin position="27"/>
        <end position="51"/>
    </location>
</feature>
<gene>
    <name evidence="2" type="ORF">GM920_21300</name>
</gene>
<dbReference type="RefSeq" id="WP_182961304.1">
    <property type="nucleotide sequence ID" value="NZ_WNXC01000010.1"/>
</dbReference>
<keyword evidence="1" id="KW-0812">Transmembrane</keyword>
<feature type="transmembrane region" description="Helical" evidence="1">
    <location>
        <begin position="204"/>
        <end position="227"/>
    </location>
</feature>
<keyword evidence="1" id="KW-0472">Membrane</keyword>
<keyword evidence="3" id="KW-1185">Reference proteome</keyword>
<evidence type="ECO:0000256" key="1">
    <source>
        <dbReference type="SAM" id="Phobius"/>
    </source>
</evidence>
<feature type="transmembrane region" description="Helical" evidence="1">
    <location>
        <begin position="57"/>
        <end position="78"/>
    </location>
</feature>
<reference evidence="2 3" key="1">
    <citation type="submission" date="2019-11" db="EMBL/GenBank/DDBJ databases">
        <title>Description of Pedobacter sp. LMG 31462T.</title>
        <authorList>
            <person name="Carlier A."/>
            <person name="Qi S."/>
            <person name="Vandamme P."/>
        </authorList>
    </citation>
    <scope>NUCLEOTIDE SEQUENCE [LARGE SCALE GENOMIC DNA]</scope>
    <source>
        <strain evidence="2 3">LMG 31462</strain>
    </source>
</reference>
<feature type="transmembrane region" description="Helical" evidence="1">
    <location>
        <begin position="247"/>
        <end position="272"/>
    </location>
</feature>
<protein>
    <recommendedName>
        <fullName evidence="4">Glycerophosphoryl diester phosphodiesterase membrane domain-containing protein</fullName>
    </recommendedName>
</protein>
<accession>A0ABR6F1T3</accession>
<organism evidence="2 3">
    <name type="scientific">Pedobacter gandavensis</name>
    <dbReference type="NCBI Taxonomy" id="2679963"/>
    <lineage>
        <taxon>Bacteria</taxon>
        <taxon>Pseudomonadati</taxon>
        <taxon>Bacteroidota</taxon>
        <taxon>Sphingobacteriia</taxon>
        <taxon>Sphingobacteriales</taxon>
        <taxon>Sphingobacteriaceae</taxon>
        <taxon>Pedobacter</taxon>
    </lineage>
</organism>
<feature type="transmembrane region" description="Helical" evidence="1">
    <location>
        <begin position="155"/>
        <end position="183"/>
    </location>
</feature>
<evidence type="ECO:0000313" key="2">
    <source>
        <dbReference type="EMBL" id="MBB2151450.1"/>
    </source>
</evidence>